<dbReference type="AlphaFoldDB" id="A0A8J2NS19"/>
<dbReference type="OrthoDB" id="6682367at2759"/>
<comment type="caution">
    <text evidence="1">The sequence shown here is derived from an EMBL/GenBank/DDBJ whole genome shotgun (WGS) entry which is preliminary data.</text>
</comment>
<reference evidence="1" key="1">
    <citation type="submission" date="2021-06" db="EMBL/GenBank/DDBJ databases">
        <authorList>
            <person name="Hodson N. C."/>
            <person name="Mongue J. A."/>
            <person name="Jaron S. K."/>
        </authorList>
    </citation>
    <scope>NUCLEOTIDE SEQUENCE</scope>
</reference>
<sequence length="95" mass="10832">MGKITRIDVTGAIAELKAAIQDIIPEDSLYEDDFYLLRWIRAGKTDVKKAEKKLRKAAKWRKENNISSLALEPFPENWLESHPMFADAVTKEGSL</sequence>
<dbReference type="EMBL" id="CAJVCH010102677">
    <property type="protein sequence ID" value="CAG7723797.1"/>
    <property type="molecule type" value="Genomic_DNA"/>
</dbReference>
<proteinExistence type="predicted"/>
<keyword evidence="2" id="KW-1185">Reference proteome</keyword>
<accession>A0A8J2NS19</accession>
<organism evidence="1 2">
    <name type="scientific">Allacma fusca</name>
    <dbReference type="NCBI Taxonomy" id="39272"/>
    <lineage>
        <taxon>Eukaryota</taxon>
        <taxon>Metazoa</taxon>
        <taxon>Ecdysozoa</taxon>
        <taxon>Arthropoda</taxon>
        <taxon>Hexapoda</taxon>
        <taxon>Collembola</taxon>
        <taxon>Symphypleona</taxon>
        <taxon>Sminthuridae</taxon>
        <taxon>Allacma</taxon>
    </lineage>
</organism>
<dbReference type="Proteomes" id="UP000708208">
    <property type="component" value="Unassembled WGS sequence"/>
</dbReference>
<protein>
    <recommendedName>
        <fullName evidence="3">CRAL/TRIO N-terminal domain-containing protein</fullName>
    </recommendedName>
</protein>
<feature type="non-terminal residue" evidence="1">
    <location>
        <position position="1"/>
    </location>
</feature>
<evidence type="ECO:0000313" key="1">
    <source>
        <dbReference type="EMBL" id="CAG7723797.1"/>
    </source>
</evidence>
<name>A0A8J2NS19_9HEXA</name>
<evidence type="ECO:0000313" key="2">
    <source>
        <dbReference type="Proteomes" id="UP000708208"/>
    </source>
</evidence>
<evidence type="ECO:0008006" key="3">
    <source>
        <dbReference type="Google" id="ProtNLM"/>
    </source>
</evidence>
<feature type="non-terminal residue" evidence="1">
    <location>
        <position position="95"/>
    </location>
</feature>
<gene>
    <name evidence="1" type="ORF">AFUS01_LOCUS12860</name>
</gene>